<evidence type="ECO:0000256" key="5">
    <source>
        <dbReference type="ARBA" id="ARBA00022660"/>
    </source>
</evidence>
<dbReference type="InterPro" id="IPR018393">
    <property type="entry name" value="NADHpl_OxRdtase_5_subgr"/>
</dbReference>
<dbReference type="CTD" id="4540"/>
<evidence type="ECO:0000259" key="18">
    <source>
        <dbReference type="Pfam" id="PF00662"/>
    </source>
</evidence>
<gene>
    <name evidence="20" type="primary">ND5</name>
</gene>
<dbReference type="GO" id="GO:0015990">
    <property type="term" value="P:electron transport coupled proton transport"/>
    <property type="evidence" value="ECO:0007669"/>
    <property type="project" value="TreeGrafter"/>
</dbReference>
<keyword evidence="8" id="KW-1278">Translocase</keyword>
<dbReference type="RefSeq" id="YP_161270.1">
    <property type="nucleotide sequence ID" value="NC_006523.1"/>
</dbReference>
<dbReference type="GeneID" id="3186959"/>
<comment type="similarity">
    <text evidence="16">Belongs to the complex I subunit 5 family.</text>
</comment>
<evidence type="ECO:0000256" key="13">
    <source>
        <dbReference type="ARBA" id="ARBA00023128"/>
    </source>
</evidence>
<evidence type="ECO:0000256" key="4">
    <source>
        <dbReference type="ARBA" id="ARBA00022448"/>
    </source>
</evidence>
<sequence length="602" mass="67534">MNQLLNTLMLLTIITLIMPLINNIMLPHKTNNFPLMCKNSVKLAFFTSLLPLLLFIYSGQEATITNWQWFPINTFNLSMSFKLDYFSIIFIPIALYVTWSILEFSMWYMHADPHIHRFFKYLIIFLFTMIILVSANNLFQLFIGWEGVGIMSFLLIGWWFGRTDANTAALQAILYNRIGDIGFMLSMACLMINSNSWDIQHIFMTDVSTLTLLGLIIAATGKSAQFGLHPWLPSAMEGPTPVSALLHSSTMVVAGIFLLIRFNPLMENNHTALTTMLCLGSITTLFTAICAITQNDIKKIVAFSTSSQLGLMMVTLGLNQPHLAFLHICTHAFFKAMLFLCSGSIIHNLNDEQDIRKMGGLLHLLPITSSAIILGSLALTGTPFLAGFYSKDSIIEAMNTSYVNTWALSLTMVATMLTAVYSMRILHFSLLKEPRFLPLLPLNESDPNLINPITRLALGSIFAGFMLTMNIPPTSMIPMTMPTSMKLSALMMTILGVLIAMELNTLTNKMPMKPLMHSHNFSNMLGYFTHIFHRLNPLMSLQMGQHIATMLIDMSWYEKTGPKSQANLHATMASTIATTQKGLIKLYFLSFMISMTLILLIM</sequence>
<evidence type="ECO:0000259" key="17">
    <source>
        <dbReference type="Pfam" id="PF00361"/>
    </source>
</evidence>
<feature type="transmembrane region" description="Helical" evidence="16">
    <location>
        <begin position="85"/>
        <end position="106"/>
    </location>
</feature>
<evidence type="ECO:0000256" key="16">
    <source>
        <dbReference type="RuleBase" id="RU003404"/>
    </source>
</evidence>
<feature type="transmembrane region" description="Helical" evidence="16">
    <location>
        <begin position="361"/>
        <end position="386"/>
    </location>
</feature>
<feature type="domain" description="NADH dehydrogenase subunit 5 C-terminal" evidence="19">
    <location>
        <begin position="421"/>
        <end position="602"/>
    </location>
</feature>
<feature type="domain" description="NADH-Ubiquinone oxidoreductase (complex I) chain 5 N-terminal" evidence="18">
    <location>
        <begin position="69"/>
        <end position="119"/>
    </location>
</feature>
<feature type="transmembrane region" description="Helical" evidence="16">
    <location>
        <begin position="272"/>
        <end position="293"/>
    </location>
</feature>
<feature type="transmembrane region" description="Helical" evidence="16">
    <location>
        <begin position="6"/>
        <end position="27"/>
    </location>
</feature>
<feature type="domain" description="NADH:quinone oxidoreductase/Mrp antiporter transmembrane" evidence="17">
    <location>
        <begin position="135"/>
        <end position="418"/>
    </location>
</feature>
<dbReference type="PANTHER" id="PTHR42829">
    <property type="entry name" value="NADH-UBIQUINONE OXIDOREDUCTASE CHAIN 5"/>
    <property type="match status" value="1"/>
</dbReference>
<feature type="transmembrane region" description="Helical" evidence="16">
    <location>
        <begin position="173"/>
        <end position="193"/>
    </location>
</feature>
<dbReference type="AlphaFoldDB" id="Q5QS56"/>
<comment type="catalytic activity">
    <reaction evidence="15 16">
        <text>a ubiquinone + NADH + 5 H(+)(in) = a ubiquinol + NAD(+) + 4 H(+)(out)</text>
        <dbReference type="Rhea" id="RHEA:29091"/>
        <dbReference type="Rhea" id="RHEA-COMP:9565"/>
        <dbReference type="Rhea" id="RHEA-COMP:9566"/>
        <dbReference type="ChEBI" id="CHEBI:15378"/>
        <dbReference type="ChEBI" id="CHEBI:16389"/>
        <dbReference type="ChEBI" id="CHEBI:17976"/>
        <dbReference type="ChEBI" id="CHEBI:57540"/>
        <dbReference type="ChEBI" id="CHEBI:57945"/>
        <dbReference type="EC" id="7.1.1.2"/>
    </reaction>
</comment>
<evidence type="ECO:0000256" key="9">
    <source>
        <dbReference type="ARBA" id="ARBA00022982"/>
    </source>
</evidence>
<dbReference type="InterPro" id="IPR003945">
    <property type="entry name" value="NU5C-like"/>
</dbReference>
<feature type="transmembrane region" description="Helical" evidence="16">
    <location>
        <begin position="242"/>
        <end position="260"/>
    </location>
</feature>
<evidence type="ECO:0000256" key="7">
    <source>
        <dbReference type="ARBA" id="ARBA00022792"/>
    </source>
</evidence>
<dbReference type="Pfam" id="PF00361">
    <property type="entry name" value="Proton_antipo_M"/>
    <property type="match status" value="1"/>
</dbReference>
<feature type="transmembrane region" description="Helical" evidence="16">
    <location>
        <begin position="406"/>
        <end position="428"/>
    </location>
</feature>
<evidence type="ECO:0000256" key="6">
    <source>
        <dbReference type="ARBA" id="ARBA00022692"/>
    </source>
</evidence>
<evidence type="ECO:0000256" key="2">
    <source>
        <dbReference type="ARBA" id="ARBA00012944"/>
    </source>
</evidence>
<reference evidence="20" key="1">
    <citation type="journal article" date="2004" name="Gene">
        <title>Marsupial relationships and a timeline for marsupial radiation in South Gondwana.</title>
        <authorList>
            <person name="Nilsson MAA"/>
            <person name="Arnason U"/>
            <person name="Spencer PBS.S"/>
            <person name="Janke A"/>
        </authorList>
    </citation>
    <scope>NUCLEOTIDE SEQUENCE</scope>
    <source>
        <tissue evidence="20">Muscle</tissue>
    </source>
</reference>
<name>Q5QS56_PHATA</name>
<dbReference type="InterPro" id="IPR010934">
    <property type="entry name" value="NADH_DH_su5_C"/>
</dbReference>
<evidence type="ECO:0000313" key="20">
    <source>
        <dbReference type="EMBL" id="CAG26391.1"/>
    </source>
</evidence>
<comment type="subcellular location">
    <subcellularLocation>
        <location evidence="1">Mitochondrion inner membrane</location>
        <topology evidence="1">Multi-pass membrane protein</topology>
    </subcellularLocation>
</comment>
<dbReference type="GO" id="GO:0003954">
    <property type="term" value="F:NADH dehydrogenase activity"/>
    <property type="evidence" value="ECO:0007669"/>
    <property type="project" value="TreeGrafter"/>
</dbReference>
<dbReference type="PRINTS" id="PR01434">
    <property type="entry name" value="NADHDHGNASE5"/>
</dbReference>
<dbReference type="EMBL" id="AJ639869">
    <property type="protein sequence ID" value="CAG26391.1"/>
    <property type="molecule type" value="Genomic_DNA"/>
</dbReference>
<evidence type="ECO:0000256" key="15">
    <source>
        <dbReference type="ARBA" id="ARBA00049551"/>
    </source>
</evidence>
<keyword evidence="13 16" id="KW-0496">Mitochondrion</keyword>
<keyword evidence="9" id="KW-0249">Electron transport</keyword>
<evidence type="ECO:0000256" key="10">
    <source>
        <dbReference type="ARBA" id="ARBA00022989"/>
    </source>
</evidence>
<feature type="transmembrane region" description="Helical" evidence="16">
    <location>
        <begin position="582"/>
        <end position="601"/>
    </location>
</feature>
<dbReference type="Pfam" id="PF06455">
    <property type="entry name" value="NADH5_C"/>
    <property type="match status" value="1"/>
</dbReference>
<organism evidence="20">
    <name type="scientific">Phascogale tapoatafa</name>
    <name type="common">Common wambenger</name>
    <dbReference type="NCBI Taxonomy" id="9293"/>
    <lineage>
        <taxon>Eukaryota</taxon>
        <taxon>Metazoa</taxon>
        <taxon>Chordata</taxon>
        <taxon>Craniata</taxon>
        <taxon>Vertebrata</taxon>
        <taxon>Euteleostomi</taxon>
        <taxon>Mammalia</taxon>
        <taxon>Metatheria</taxon>
        <taxon>Dasyuromorphia</taxon>
        <taxon>Dasyuridae</taxon>
        <taxon>Phascogale</taxon>
    </lineage>
</organism>
<feature type="transmembrane region" description="Helical" evidence="16">
    <location>
        <begin position="118"/>
        <end position="135"/>
    </location>
</feature>
<feature type="transmembrane region" description="Helical" evidence="16">
    <location>
        <begin position="141"/>
        <end position="161"/>
    </location>
</feature>
<keyword evidence="14 16" id="KW-0472">Membrane</keyword>
<evidence type="ECO:0000259" key="19">
    <source>
        <dbReference type="Pfam" id="PF06455"/>
    </source>
</evidence>
<feature type="transmembrane region" description="Helical" evidence="16">
    <location>
        <begin position="449"/>
        <end position="467"/>
    </location>
</feature>
<feature type="transmembrane region" description="Helical" evidence="16">
    <location>
        <begin position="39"/>
        <end position="57"/>
    </location>
</feature>
<keyword evidence="6 16" id="KW-0812">Transmembrane</keyword>
<feature type="transmembrane region" description="Helical" evidence="16">
    <location>
        <begin position="300"/>
        <end position="318"/>
    </location>
</feature>
<evidence type="ECO:0000256" key="11">
    <source>
        <dbReference type="ARBA" id="ARBA00023027"/>
    </source>
</evidence>
<accession>Q5QS56</accession>
<comment type="function">
    <text evidence="16">Core subunit of the mitochondrial membrane respiratory chain NADH dehydrogenase (Complex I) which catalyzes electron transfer from NADH through the respiratory chain, using ubiquinone as an electron acceptor. Essential for the catalytic activity and assembly of complex I.</text>
</comment>
<keyword evidence="10 16" id="KW-1133">Transmembrane helix</keyword>
<evidence type="ECO:0000256" key="1">
    <source>
        <dbReference type="ARBA" id="ARBA00004448"/>
    </source>
</evidence>
<evidence type="ECO:0000256" key="12">
    <source>
        <dbReference type="ARBA" id="ARBA00023075"/>
    </source>
</evidence>
<protein>
    <recommendedName>
        <fullName evidence="3 16">NADH-ubiquinone oxidoreductase chain 5</fullName>
        <ecNumber evidence="2 16">7.1.1.2</ecNumber>
    </recommendedName>
</protein>
<keyword evidence="12 16" id="KW-0830">Ubiquinone</keyword>
<feature type="transmembrane region" description="Helical" evidence="16">
    <location>
        <begin position="199"/>
        <end position="221"/>
    </location>
</feature>
<dbReference type="GO" id="GO:0005743">
    <property type="term" value="C:mitochondrial inner membrane"/>
    <property type="evidence" value="ECO:0007669"/>
    <property type="project" value="UniProtKB-SubCell"/>
</dbReference>
<dbReference type="InterPro" id="IPR001750">
    <property type="entry name" value="ND/Mrp_TM"/>
</dbReference>
<proteinExistence type="inferred from homology"/>
<keyword evidence="4 16" id="KW-0813">Transport</keyword>
<dbReference type="GO" id="GO:0008137">
    <property type="term" value="F:NADH dehydrogenase (ubiquinone) activity"/>
    <property type="evidence" value="ECO:0007669"/>
    <property type="project" value="UniProtKB-EC"/>
</dbReference>
<evidence type="ECO:0000256" key="14">
    <source>
        <dbReference type="ARBA" id="ARBA00023136"/>
    </source>
</evidence>
<keyword evidence="7" id="KW-0999">Mitochondrion inner membrane</keyword>
<dbReference type="GO" id="GO:0042773">
    <property type="term" value="P:ATP synthesis coupled electron transport"/>
    <property type="evidence" value="ECO:0007669"/>
    <property type="project" value="InterPro"/>
</dbReference>
<keyword evidence="11 16" id="KW-0520">NAD</keyword>
<feature type="transmembrane region" description="Helical" evidence="16">
    <location>
        <begin position="324"/>
        <end position="349"/>
    </location>
</feature>
<dbReference type="EC" id="7.1.1.2" evidence="2 16"/>
<dbReference type="InterPro" id="IPR001516">
    <property type="entry name" value="Proton_antipo_N"/>
</dbReference>
<evidence type="ECO:0000256" key="3">
    <source>
        <dbReference type="ARBA" id="ARBA00021096"/>
    </source>
</evidence>
<dbReference type="PANTHER" id="PTHR42829:SF2">
    <property type="entry name" value="NADH-UBIQUINONE OXIDOREDUCTASE CHAIN 5"/>
    <property type="match status" value="1"/>
</dbReference>
<keyword evidence="5" id="KW-0679">Respiratory chain</keyword>
<geneLocation type="mitochondrion" evidence="20"/>
<feature type="transmembrane region" description="Helical" evidence="16">
    <location>
        <begin position="487"/>
        <end position="506"/>
    </location>
</feature>
<evidence type="ECO:0000256" key="8">
    <source>
        <dbReference type="ARBA" id="ARBA00022967"/>
    </source>
</evidence>
<dbReference type="NCBIfam" id="TIGR01974">
    <property type="entry name" value="NDH_I_L"/>
    <property type="match status" value="1"/>
</dbReference>
<dbReference type="Pfam" id="PF00662">
    <property type="entry name" value="Proton_antipo_N"/>
    <property type="match status" value="1"/>
</dbReference>